<feature type="compositionally biased region" description="Basic and acidic residues" evidence="1">
    <location>
        <begin position="700"/>
        <end position="711"/>
    </location>
</feature>
<feature type="compositionally biased region" description="Acidic residues" evidence="1">
    <location>
        <begin position="498"/>
        <end position="515"/>
    </location>
</feature>
<proteinExistence type="predicted"/>
<dbReference type="AlphaFoldDB" id="A0A388L4S5"/>
<keyword evidence="3" id="KW-1185">Reference proteome</keyword>
<evidence type="ECO:0000256" key="1">
    <source>
        <dbReference type="SAM" id="MobiDB-lite"/>
    </source>
</evidence>
<dbReference type="Proteomes" id="UP000265515">
    <property type="component" value="Unassembled WGS sequence"/>
</dbReference>
<sequence length="711" mass="79569">MAPRAVGNRDMAGNTGPGPRLWGHDNEERLADRRLGGGGGGRGGKGGGDRIRREEDDEQRFRRMMAETFGEALREASSIISDYIERRRRAAEEGDMEFAAGVYHKLCFNFPRERTVFRWIKQGQAAEPKGYGQYWVRCRLCKTVFTVSATRVVEHFLKKGKLCIARTGEVLHLLALDGVKIDGKAVKRMLHAYRAEKGIAEDTGMTPRGVVEKAVLDEMEALIRPPPVPRREDSAVVCDAAAHTSMKGNKKAIEGDPVGAVAGPSCEASTTVAKSGKKTQTSICKWAENTAQKRLDLQWGRALCRSGVPFNFVRQDETKALHELYMELGAQKAKTQMTSFKTMRTTVLDALYDEVKLTVQPIMDKMDISGCTLITDGCTDRKFRPVLNSIAAGDGGAVLVKVCGFFDMWGTFFDDPKDPNPQDPAVLPGPLDDTAEEAARLMRLRKALRGRILKGDEYDDTSNSEDIEDLIWNGKGGTAQARSQPARLAKGKAQIDLDAQEEEEEENEDEDEDPNFELCPLGDGSESDQDRDDSPSLIDPRFLRKAQQGCTEQSTQNIVERAAARALAERDREIVQQRVEQDNARRVAVPPLSRASRAQAVQSTTSPAAADSTARPEAGGATEGVLAFTECQHQQERRHQNEKQQDMQQQDEQQLQQCSAELHQQEYVQQQQQQKWEDMQHKEDARQQLEDAQQRQQQQKQHEQQHEERHK</sequence>
<accession>A0A388L4S5</accession>
<evidence type="ECO:0008006" key="4">
    <source>
        <dbReference type="Google" id="ProtNLM"/>
    </source>
</evidence>
<protein>
    <recommendedName>
        <fullName evidence="4">DUF659 domain-containing protein</fullName>
    </recommendedName>
</protein>
<feature type="compositionally biased region" description="Gly residues" evidence="1">
    <location>
        <begin position="36"/>
        <end position="46"/>
    </location>
</feature>
<feature type="compositionally biased region" description="Low complexity" evidence="1">
    <location>
        <begin position="603"/>
        <end position="613"/>
    </location>
</feature>
<feature type="region of interest" description="Disordered" evidence="1">
    <location>
        <begin position="577"/>
        <end position="711"/>
    </location>
</feature>
<gene>
    <name evidence="2" type="ORF">CBR_g23634</name>
</gene>
<dbReference type="Gramene" id="GBG77304">
    <property type="protein sequence ID" value="GBG77304"/>
    <property type="gene ID" value="CBR_g23634"/>
</dbReference>
<feature type="region of interest" description="Disordered" evidence="1">
    <location>
        <begin position="1"/>
        <end position="57"/>
    </location>
</feature>
<reference evidence="2 3" key="1">
    <citation type="journal article" date="2018" name="Cell">
        <title>The Chara Genome: Secondary Complexity and Implications for Plant Terrestrialization.</title>
        <authorList>
            <person name="Nishiyama T."/>
            <person name="Sakayama H."/>
            <person name="Vries J.D."/>
            <person name="Buschmann H."/>
            <person name="Saint-Marcoux D."/>
            <person name="Ullrich K.K."/>
            <person name="Haas F.B."/>
            <person name="Vanderstraeten L."/>
            <person name="Becker D."/>
            <person name="Lang D."/>
            <person name="Vosolsobe S."/>
            <person name="Rombauts S."/>
            <person name="Wilhelmsson P.K.I."/>
            <person name="Janitza P."/>
            <person name="Kern R."/>
            <person name="Heyl A."/>
            <person name="Rumpler F."/>
            <person name="Villalobos L.I.A.C."/>
            <person name="Clay J.M."/>
            <person name="Skokan R."/>
            <person name="Toyoda A."/>
            <person name="Suzuki Y."/>
            <person name="Kagoshima H."/>
            <person name="Schijlen E."/>
            <person name="Tajeshwar N."/>
            <person name="Catarino B."/>
            <person name="Hetherington A.J."/>
            <person name="Saltykova A."/>
            <person name="Bonnot C."/>
            <person name="Breuninger H."/>
            <person name="Symeonidi A."/>
            <person name="Radhakrishnan G.V."/>
            <person name="Van Nieuwerburgh F."/>
            <person name="Deforce D."/>
            <person name="Chang C."/>
            <person name="Karol K.G."/>
            <person name="Hedrich R."/>
            <person name="Ulvskov P."/>
            <person name="Glockner G."/>
            <person name="Delwiche C.F."/>
            <person name="Petrasek J."/>
            <person name="Van de Peer Y."/>
            <person name="Friml J."/>
            <person name="Beilby M."/>
            <person name="Dolan L."/>
            <person name="Kohara Y."/>
            <person name="Sugano S."/>
            <person name="Fujiyama A."/>
            <person name="Delaux P.-M."/>
            <person name="Quint M."/>
            <person name="TheiBen G."/>
            <person name="Hagemann M."/>
            <person name="Harholt J."/>
            <person name="Dunand C."/>
            <person name="Zachgo S."/>
            <person name="Langdale J."/>
            <person name="Maumus F."/>
            <person name="Straeten D.V.D."/>
            <person name="Gould S.B."/>
            <person name="Rensing S.A."/>
        </authorList>
    </citation>
    <scope>NUCLEOTIDE SEQUENCE [LARGE SCALE GENOMIC DNA]</scope>
    <source>
        <strain evidence="2 3">S276</strain>
    </source>
</reference>
<feature type="region of interest" description="Disordered" evidence="1">
    <location>
        <begin position="476"/>
        <end position="556"/>
    </location>
</feature>
<feature type="compositionally biased region" description="Basic and acidic residues" evidence="1">
    <location>
        <begin position="22"/>
        <end position="35"/>
    </location>
</feature>
<feature type="compositionally biased region" description="Basic and acidic residues" evidence="1">
    <location>
        <begin position="633"/>
        <end position="645"/>
    </location>
</feature>
<dbReference type="EMBL" id="BFEA01000264">
    <property type="protein sequence ID" value="GBG77304.1"/>
    <property type="molecule type" value="Genomic_DNA"/>
</dbReference>
<feature type="compositionally biased region" description="Basic and acidic residues" evidence="1">
    <location>
        <begin position="47"/>
        <end position="57"/>
    </location>
</feature>
<comment type="caution">
    <text evidence="2">The sequence shown here is derived from an EMBL/GenBank/DDBJ whole genome shotgun (WGS) entry which is preliminary data.</text>
</comment>
<feature type="compositionally biased region" description="Basic and acidic residues" evidence="1">
    <location>
        <begin position="675"/>
        <end position="693"/>
    </location>
</feature>
<organism evidence="2 3">
    <name type="scientific">Chara braunii</name>
    <name type="common">Braun's stonewort</name>
    <dbReference type="NCBI Taxonomy" id="69332"/>
    <lineage>
        <taxon>Eukaryota</taxon>
        <taxon>Viridiplantae</taxon>
        <taxon>Streptophyta</taxon>
        <taxon>Charophyceae</taxon>
        <taxon>Charales</taxon>
        <taxon>Characeae</taxon>
        <taxon>Chara</taxon>
    </lineage>
</organism>
<name>A0A388L4S5_CHABU</name>
<feature type="compositionally biased region" description="Low complexity" evidence="1">
    <location>
        <begin position="646"/>
        <end position="657"/>
    </location>
</feature>
<feature type="compositionally biased region" description="Low complexity" evidence="1">
    <location>
        <begin position="665"/>
        <end position="674"/>
    </location>
</feature>
<evidence type="ECO:0000313" key="3">
    <source>
        <dbReference type="Proteomes" id="UP000265515"/>
    </source>
</evidence>
<evidence type="ECO:0000313" key="2">
    <source>
        <dbReference type="EMBL" id="GBG77304.1"/>
    </source>
</evidence>